<keyword evidence="2" id="KW-0633">Potassium transport</keyword>
<dbReference type="AlphaFoldDB" id="A0A565CRX0"/>
<keyword evidence="4" id="KW-0406">Ion transport</keyword>
<gene>
    <name evidence="5" type="ORF">ANE_LOCUS26902</name>
</gene>
<sequence>MTNPDINLTVIRFMSHNHVGEDEREKKLDDGVVTWFWVKNEGNERVSYKEVVVKNGAETLAAIQAMNVNDYDLWITGRREGINPKIIEGLSTWSEDHQLGVIGETVAKSVFASEGSVLVVQQQVRNQKGGDGFLNGKFDYKSLVSLWSCHN</sequence>
<accession>A0A565CRX0</accession>
<evidence type="ECO:0000256" key="2">
    <source>
        <dbReference type="ARBA" id="ARBA00022538"/>
    </source>
</evidence>
<dbReference type="PANTHER" id="PTHR32468:SF109">
    <property type="entry name" value="CATION_H(+) ANTIPORTER 24-RELATED"/>
    <property type="match status" value="1"/>
</dbReference>
<name>A0A565CRX0_9BRAS</name>
<reference evidence="5" key="1">
    <citation type="submission" date="2019-07" db="EMBL/GenBank/DDBJ databases">
        <authorList>
            <person name="Dittberner H."/>
        </authorList>
    </citation>
    <scope>NUCLEOTIDE SEQUENCE [LARGE SCALE GENOMIC DNA]</scope>
</reference>
<evidence type="ECO:0000256" key="1">
    <source>
        <dbReference type="ARBA" id="ARBA00022448"/>
    </source>
</evidence>
<dbReference type="EMBL" id="CABITT030000008">
    <property type="protein sequence ID" value="VVB16458.1"/>
    <property type="molecule type" value="Genomic_DNA"/>
</dbReference>
<comment type="caution">
    <text evidence="5">The sequence shown here is derived from an EMBL/GenBank/DDBJ whole genome shotgun (WGS) entry which is preliminary data.</text>
</comment>
<dbReference type="GO" id="GO:0006813">
    <property type="term" value="P:potassium ion transport"/>
    <property type="evidence" value="ECO:0007669"/>
    <property type="project" value="UniProtKB-KW"/>
</dbReference>
<dbReference type="GO" id="GO:0006885">
    <property type="term" value="P:regulation of pH"/>
    <property type="evidence" value="ECO:0007669"/>
    <property type="project" value="TreeGrafter"/>
</dbReference>
<evidence type="ECO:0000256" key="4">
    <source>
        <dbReference type="ARBA" id="ARBA00023065"/>
    </source>
</evidence>
<keyword evidence="1" id="KW-0813">Transport</keyword>
<dbReference type="OrthoDB" id="1861329at2759"/>
<keyword evidence="3" id="KW-0630">Potassium</keyword>
<dbReference type="Proteomes" id="UP000489600">
    <property type="component" value="Unassembled WGS sequence"/>
</dbReference>
<evidence type="ECO:0000256" key="3">
    <source>
        <dbReference type="ARBA" id="ARBA00022958"/>
    </source>
</evidence>
<proteinExistence type="predicted"/>
<dbReference type="GO" id="GO:0098662">
    <property type="term" value="P:inorganic cation transmembrane transport"/>
    <property type="evidence" value="ECO:0007669"/>
    <property type="project" value="TreeGrafter"/>
</dbReference>
<dbReference type="InterPro" id="IPR050794">
    <property type="entry name" value="CPA2_transporter"/>
</dbReference>
<dbReference type="PANTHER" id="PTHR32468">
    <property type="entry name" value="CATION/H + ANTIPORTER"/>
    <property type="match status" value="1"/>
</dbReference>
<organism evidence="5 6">
    <name type="scientific">Arabis nemorensis</name>
    <dbReference type="NCBI Taxonomy" id="586526"/>
    <lineage>
        <taxon>Eukaryota</taxon>
        <taxon>Viridiplantae</taxon>
        <taxon>Streptophyta</taxon>
        <taxon>Embryophyta</taxon>
        <taxon>Tracheophyta</taxon>
        <taxon>Spermatophyta</taxon>
        <taxon>Magnoliopsida</taxon>
        <taxon>eudicotyledons</taxon>
        <taxon>Gunneridae</taxon>
        <taxon>Pentapetalae</taxon>
        <taxon>rosids</taxon>
        <taxon>malvids</taxon>
        <taxon>Brassicales</taxon>
        <taxon>Brassicaceae</taxon>
        <taxon>Arabideae</taxon>
        <taxon>Arabis</taxon>
    </lineage>
</organism>
<dbReference type="GO" id="GO:0012505">
    <property type="term" value="C:endomembrane system"/>
    <property type="evidence" value="ECO:0007669"/>
    <property type="project" value="TreeGrafter"/>
</dbReference>
<evidence type="ECO:0000313" key="5">
    <source>
        <dbReference type="EMBL" id="VVB16458.1"/>
    </source>
</evidence>
<evidence type="ECO:0000313" key="6">
    <source>
        <dbReference type="Proteomes" id="UP000489600"/>
    </source>
</evidence>
<protein>
    <submittedName>
        <fullName evidence="5">Uncharacterized protein</fullName>
    </submittedName>
</protein>
<keyword evidence="6" id="KW-1185">Reference proteome</keyword>